<name>A0ABR4Y293_9BACI</name>
<dbReference type="EMBL" id="JPVR01000067">
    <property type="protein sequence ID" value="KGR87306.1"/>
    <property type="molecule type" value="Genomic_DNA"/>
</dbReference>
<organism evidence="1 2">
    <name type="scientific">Lysinibacillus boronitolerans JCM 21713 = 10a = NBRC 103108</name>
    <dbReference type="NCBI Taxonomy" id="1294264"/>
    <lineage>
        <taxon>Bacteria</taxon>
        <taxon>Bacillati</taxon>
        <taxon>Bacillota</taxon>
        <taxon>Bacilli</taxon>
        <taxon>Bacillales</taxon>
        <taxon>Bacillaceae</taxon>
        <taxon>Lysinibacillus</taxon>
    </lineage>
</organism>
<accession>A0ABR4Y293</accession>
<evidence type="ECO:0000313" key="2">
    <source>
        <dbReference type="Proteomes" id="UP000030487"/>
    </source>
</evidence>
<evidence type="ECO:0008006" key="3">
    <source>
        <dbReference type="Google" id="ProtNLM"/>
    </source>
</evidence>
<sequence length="62" mass="6567">MSQLKIDVVKATQDANVATGNTNQAAQTATNKTNIVLLNVTELVNLKSGTAKHSTKRTTLSL</sequence>
<reference evidence="1 2" key="1">
    <citation type="submission" date="2014-02" db="EMBL/GenBank/DDBJ databases">
        <title>Draft genome sequence of Lysinibacillus boronitolerans NBRC 103108.</title>
        <authorList>
            <person name="Zhang F."/>
            <person name="Wang G."/>
            <person name="Zhang L."/>
        </authorList>
    </citation>
    <scope>NUCLEOTIDE SEQUENCE [LARGE SCALE GENOMIC DNA]</scope>
    <source>
        <strain evidence="1 2">NBRC 103108</strain>
    </source>
</reference>
<comment type="caution">
    <text evidence="1">The sequence shown here is derived from an EMBL/GenBank/DDBJ whole genome shotgun (WGS) entry which is preliminary data.</text>
</comment>
<keyword evidence="2" id="KW-1185">Reference proteome</keyword>
<dbReference type="Proteomes" id="UP000030487">
    <property type="component" value="Unassembled WGS sequence"/>
</dbReference>
<protein>
    <recommendedName>
        <fullName evidence="3">Flagellin</fullName>
    </recommendedName>
</protein>
<proteinExistence type="predicted"/>
<dbReference type="RefSeq" id="WP_036076417.1">
    <property type="nucleotide sequence ID" value="NZ_AVCW01000015.1"/>
</dbReference>
<evidence type="ECO:0000313" key="1">
    <source>
        <dbReference type="EMBL" id="KGR87306.1"/>
    </source>
</evidence>
<gene>
    <name evidence="1" type="ORF">CD31_07145</name>
</gene>